<evidence type="ECO:0000313" key="1">
    <source>
        <dbReference type="EMBL" id="TGZ80085.1"/>
    </source>
</evidence>
<reference evidence="1 2" key="1">
    <citation type="submission" date="2019-04" db="EMBL/GenBank/DDBJ databases">
        <title>Comparative genomics and transcriptomics to analyze fruiting body development in filamentous ascomycetes.</title>
        <authorList>
            <consortium name="DOE Joint Genome Institute"/>
            <person name="Lutkenhaus R."/>
            <person name="Traeger S."/>
            <person name="Breuer J."/>
            <person name="Kuo A."/>
            <person name="Lipzen A."/>
            <person name="Pangilinan J."/>
            <person name="Dilworth D."/>
            <person name="Sandor L."/>
            <person name="Poggeler S."/>
            <person name="Barry K."/>
            <person name="Grigoriev I.V."/>
            <person name="Nowrousian M."/>
        </authorList>
    </citation>
    <scope>NUCLEOTIDE SEQUENCE [LARGE SCALE GENOMIC DNA]</scope>
    <source>
        <strain evidence="1 2">CBS 389.68</strain>
    </source>
</reference>
<sequence length="113" mass="12388">MLFCPLVCDHYPLSSPSSSSYHHCRYHHHSQSSTTTAVHPHNPSPHHSPLPLTISPTPHYPAPRYLYPTYIPRLAGCTPPFLTSIGRSMSGHTSTVHTSTYGDVCAAVPLSDQ</sequence>
<dbReference type="EMBL" id="ML220127">
    <property type="protein sequence ID" value="TGZ80085.1"/>
    <property type="molecule type" value="Genomic_DNA"/>
</dbReference>
<gene>
    <name evidence="1" type="ORF">EX30DRAFT_69003</name>
</gene>
<dbReference type="InParanoid" id="A0A4V3SIH1"/>
<keyword evidence="2" id="KW-1185">Reference proteome</keyword>
<protein>
    <submittedName>
        <fullName evidence="1">Uncharacterized protein</fullName>
    </submittedName>
</protein>
<proteinExistence type="predicted"/>
<dbReference type="Proteomes" id="UP000298138">
    <property type="component" value="Unassembled WGS sequence"/>
</dbReference>
<organism evidence="1 2">
    <name type="scientific">Ascodesmis nigricans</name>
    <dbReference type="NCBI Taxonomy" id="341454"/>
    <lineage>
        <taxon>Eukaryota</taxon>
        <taxon>Fungi</taxon>
        <taxon>Dikarya</taxon>
        <taxon>Ascomycota</taxon>
        <taxon>Pezizomycotina</taxon>
        <taxon>Pezizomycetes</taxon>
        <taxon>Pezizales</taxon>
        <taxon>Ascodesmidaceae</taxon>
        <taxon>Ascodesmis</taxon>
    </lineage>
</organism>
<name>A0A4V3SIH1_9PEZI</name>
<accession>A0A4V3SIH1</accession>
<dbReference type="AlphaFoldDB" id="A0A4V3SIH1"/>
<evidence type="ECO:0000313" key="2">
    <source>
        <dbReference type="Proteomes" id="UP000298138"/>
    </source>
</evidence>